<evidence type="ECO:0000256" key="1">
    <source>
        <dbReference type="SAM" id="MobiDB-lite"/>
    </source>
</evidence>
<dbReference type="EMBL" id="JANAVB010017998">
    <property type="protein sequence ID" value="KAJ6830059.1"/>
    <property type="molecule type" value="Genomic_DNA"/>
</dbReference>
<gene>
    <name evidence="2" type="ORF">M6B38_125920</name>
    <name evidence="3" type="ORF">M6B38_275940</name>
</gene>
<proteinExistence type="predicted"/>
<evidence type="ECO:0000313" key="4">
    <source>
        <dbReference type="Proteomes" id="UP001140949"/>
    </source>
</evidence>
<comment type="caution">
    <text evidence="2">The sequence shown here is derived from an EMBL/GenBank/DDBJ whole genome shotgun (WGS) entry which is preliminary data.</text>
</comment>
<reference evidence="2" key="1">
    <citation type="journal article" date="2023" name="GigaByte">
        <title>Genome assembly of the bearded iris, Iris pallida Lam.</title>
        <authorList>
            <person name="Bruccoleri R.E."/>
            <person name="Oakeley E.J."/>
            <person name="Faust A.M.E."/>
            <person name="Altorfer M."/>
            <person name="Dessus-Babus S."/>
            <person name="Burckhardt D."/>
            <person name="Oertli M."/>
            <person name="Naumann U."/>
            <person name="Petersen F."/>
            <person name="Wong J."/>
        </authorList>
    </citation>
    <scope>NUCLEOTIDE SEQUENCE</scope>
    <source>
        <strain evidence="2">GSM-AAB239-AS_SAM_17_03QT</strain>
    </source>
</reference>
<dbReference type="AlphaFoldDB" id="A0AAX6GMQ0"/>
<feature type="region of interest" description="Disordered" evidence="1">
    <location>
        <begin position="29"/>
        <end position="52"/>
    </location>
</feature>
<sequence>MESMGVVGLFGRNSRWCYRLWCTAGNDGGGGRTSMGEPRLARPRAPTRALGQPEARWWRAHGSMVAMAIPAGM</sequence>
<name>A0AAX6GMQ0_IRIPA</name>
<keyword evidence="4" id="KW-1185">Reference proteome</keyword>
<accession>A0AAX6GMQ0</accession>
<evidence type="ECO:0000313" key="3">
    <source>
        <dbReference type="EMBL" id="KAJ6847762.1"/>
    </source>
</evidence>
<protein>
    <submittedName>
        <fullName evidence="2">Uncharacterized protein</fullName>
    </submittedName>
</protein>
<dbReference type="EMBL" id="JANAVB010004899">
    <property type="protein sequence ID" value="KAJ6847762.1"/>
    <property type="molecule type" value="Genomic_DNA"/>
</dbReference>
<reference evidence="2" key="2">
    <citation type="submission" date="2023-04" db="EMBL/GenBank/DDBJ databases">
        <authorList>
            <person name="Bruccoleri R.E."/>
            <person name="Oakeley E.J."/>
            <person name="Faust A.-M."/>
            <person name="Dessus-Babus S."/>
            <person name="Altorfer M."/>
            <person name="Burckhardt D."/>
            <person name="Oertli M."/>
            <person name="Naumann U."/>
            <person name="Petersen F."/>
            <person name="Wong J."/>
        </authorList>
    </citation>
    <scope>NUCLEOTIDE SEQUENCE</scope>
    <source>
        <strain evidence="2">GSM-AAB239-AS_SAM_17_03QT</strain>
        <tissue evidence="2">Leaf</tissue>
    </source>
</reference>
<organism evidence="2 4">
    <name type="scientific">Iris pallida</name>
    <name type="common">Sweet iris</name>
    <dbReference type="NCBI Taxonomy" id="29817"/>
    <lineage>
        <taxon>Eukaryota</taxon>
        <taxon>Viridiplantae</taxon>
        <taxon>Streptophyta</taxon>
        <taxon>Embryophyta</taxon>
        <taxon>Tracheophyta</taxon>
        <taxon>Spermatophyta</taxon>
        <taxon>Magnoliopsida</taxon>
        <taxon>Liliopsida</taxon>
        <taxon>Asparagales</taxon>
        <taxon>Iridaceae</taxon>
        <taxon>Iridoideae</taxon>
        <taxon>Irideae</taxon>
        <taxon>Iris</taxon>
    </lineage>
</organism>
<dbReference type="Proteomes" id="UP001140949">
    <property type="component" value="Unassembled WGS sequence"/>
</dbReference>
<evidence type="ECO:0000313" key="2">
    <source>
        <dbReference type="EMBL" id="KAJ6830059.1"/>
    </source>
</evidence>